<name>A0ABM7FS73_9ACTN</name>
<feature type="transmembrane region" description="Helical" evidence="2">
    <location>
        <begin position="455"/>
        <end position="476"/>
    </location>
</feature>
<reference evidence="3 4" key="2">
    <citation type="journal article" date="2023" name="ChemBioChem">
        <title>Acyltransferase Domain Exchange between Two Independent Type I Polyketide Synthases in the Same Producer Strain of Macrolide Antibiotics.</title>
        <authorList>
            <person name="Kudo F."/>
            <person name="Kishikawa K."/>
            <person name="Tsuboi K."/>
            <person name="Kido T."/>
            <person name="Usui T."/>
            <person name="Hashimoto J."/>
            <person name="Shin-Ya K."/>
            <person name="Miyanaga A."/>
            <person name="Eguchi T."/>
        </authorList>
    </citation>
    <scope>NUCLEOTIDE SEQUENCE [LARGE SCALE GENOMIC DNA]</scope>
    <source>
        <strain evidence="3 4">A-8890</strain>
    </source>
</reference>
<dbReference type="EMBL" id="AP018448">
    <property type="protein sequence ID" value="BBC38952.1"/>
    <property type="molecule type" value="Genomic_DNA"/>
</dbReference>
<evidence type="ECO:0000256" key="2">
    <source>
        <dbReference type="SAM" id="Phobius"/>
    </source>
</evidence>
<keyword evidence="2" id="KW-0812">Transmembrane</keyword>
<accession>A0ABM7FS73</accession>
<reference evidence="3 4" key="1">
    <citation type="journal article" date="2010" name="ChemBioChem">
        <title>Cloning and characterization of the biosynthetic gene cluster of 16-membered macrolide antibiotic FD-891: involvement of a dual functional cytochrome P450 monooxygenase catalyzing epoxidation and hydroxylation.</title>
        <authorList>
            <person name="Kudo F."/>
            <person name="Motegi A."/>
            <person name="Mizoue K."/>
            <person name="Eguchi T."/>
        </authorList>
    </citation>
    <scope>NUCLEOTIDE SEQUENCE [LARGE SCALE GENOMIC DNA]</scope>
    <source>
        <strain evidence="3 4">A-8890</strain>
    </source>
</reference>
<gene>
    <name evidence="3" type="ORF">SGFS_102460</name>
</gene>
<dbReference type="Proteomes" id="UP001321542">
    <property type="component" value="Chromosome"/>
</dbReference>
<keyword evidence="2" id="KW-0472">Membrane</keyword>
<protein>
    <submittedName>
        <fullName evidence="3">Uncharacterized protein</fullName>
    </submittedName>
</protein>
<evidence type="ECO:0000313" key="3">
    <source>
        <dbReference type="EMBL" id="BBC38952.1"/>
    </source>
</evidence>
<sequence>MAADDAVRDGEDDPTPFHVHNTMQGGSVGKLWQVGKLFLNAVPGRAAFAVPRTVTVEEALKDPYVLGVHQSIKAEGGLPAYVARAHDRELVGRLSVSPESNVMAVLVGKSCTGKSRAAFEAVRKCFPDWQLVAPPGAESLVALLDHGSIEPRTVIWLDDLRLRLRGEAGERAAEKLRLLLQRPGPVAVIGAMWPEFWHGIRSPAPGSDEDRRGQARALLNLAAPAIYVAEAFNSGELDEAERLAAESPPLAAALETRSATGRLTQSLAAGPELVTRYHIADSGARAVMTAALEAWRLGWTAPVPRGMLRAAAEAYASDDESLPETWFEAGLAYATEMVMDAVAPLTLVRVRPDGKETDGFLVADFLAQEIVPVMPACRGPKALWEAALAYTPYADSASLHQLASTAMQRGLYRYGARLYGAAAVRGNALATFSAFFLLYDIGEDQARWTSPRGRWLLRALGGAAVLAYGVFLALVFRTSDSVIGAAVFMMIMVVVPGGKWLRGRRARRVAMEEMHRDTEKAHVAELVAKMEDGDVAATLAMAARSGERGDFEFAIRCLRRLWREDLRDQPDEDPLRPRSTWYVTLAEWLTVVGEHAEAERLLRSALDPGFPRIAEDVTVFRAHCTAVLVRVCGEQGRVDDMTDLYESAVRVESWEWARFLAAVVTELSVEPPPSSPGDEEARLRAACARGTWLSMQKLMHHLRKTGSREELDRVRRFGLEPDGTTAAPWGQSVLSKREAAAVSRFKQQQRTPPRVGRQ</sequence>
<feature type="transmembrane region" description="Helical" evidence="2">
    <location>
        <begin position="482"/>
        <end position="501"/>
    </location>
</feature>
<dbReference type="Gene3D" id="1.25.40.10">
    <property type="entry name" value="Tetratricopeptide repeat domain"/>
    <property type="match status" value="1"/>
</dbReference>
<dbReference type="InterPro" id="IPR011990">
    <property type="entry name" value="TPR-like_helical_dom_sf"/>
</dbReference>
<evidence type="ECO:0000313" key="4">
    <source>
        <dbReference type="Proteomes" id="UP001321542"/>
    </source>
</evidence>
<keyword evidence="2" id="KW-1133">Transmembrane helix</keyword>
<feature type="region of interest" description="Disordered" evidence="1">
    <location>
        <begin position="1"/>
        <end position="22"/>
    </location>
</feature>
<proteinExistence type="predicted"/>
<keyword evidence="4" id="KW-1185">Reference proteome</keyword>
<evidence type="ECO:0000256" key="1">
    <source>
        <dbReference type="SAM" id="MobiDB-lite"/>
    </source>
</evidence>
<feature type="transmembrane region" description="Helical" evidence="2">
    <location>
        <begin position="418"/>
        <end position="439"/>
    </location>
</feature>
<organism evidence="3 4">
    <name type="scientific">Streptomyces graminofaciens</name>
    <dbReference type="NCBI Taxonomy" id="68212"/>
    <lineage>
        <taxon>Bacteria</taxon>
        <taxon>Bacillati</taxon>
        <taxon>Actinomycetota</taxon>
        <taxon>Actinomycetes</taxon>
        <taxon>Kitasatosporales</taxon>
        <taxon>Streptomycetaceae</taxon>
        <taxon>Streptomyces</taxon>
    </lineage>
</organism>
<dbReference type="RefSeq" id="WP_286259511.1">
    <property type="nucleotide sequence ID" value="NZ_AP018448.1"/>
</dbReference>